<evidence type="ECO:0000256" key="1">
    <source>
        <dbReference type="SAM" id="MobiDB-lite"/>
    </source>
</evidence>
<feature type="region of interest" description="Disordered" evidence="1">
    <location>
        <begin position="154"/>
        <end position="201"/>
    </location>
</feature>
<reference evidence="2 3" key="1">
    <citation type="journal article" date="2024" name="Nat. Commun.">
        <title>Phylogenomics reveals the evolutionary origins of lichenization in chlorophyte algae.</title>
        <authorList>
            <person name="Puginier C."/>
            <person name="Libourel C."/>
            <person name="Otte J."/>
            <person name="Skaloud P."/>
            <person name="Haon M."/>
            <person name="Grisel S."/>
            <person name="Petersen M."/>
            <person name="Berrin J.G."/>
            <person name="Delaux P.M."/>
            <person name="Dal Grande F."/>
            <person name="Keller J."/>
        </authorList>
    </citation>
    <scope>NUCLEOTIDE SEQUENCE [LARGE SCALE GENOMIC DNA]</scope>
    <source>
        <strain evidence="2 3">SAG 216-7</strain>
    </source>
</reference>
<feature type="region of interest" description="Disordered" evidence="1">
    <location>
        <begin position="213"/>
        <end position="248"/>
    </location>
</feature>
<feature type="compositionally biased region" description="Gly residues" evidence="1">
    <location>
        <begin position="221"/>
        <end position="242"/>
    </location>
</feature>
<sequence length="454" mass="49745">MACNVNRNIAGVCSVQKGSDTTVFIAVCIIFLNSNRILNVDLHGGRRLRMRVKQGLPFSDTLPGAEHDAEDPWYASAEQHAAATSSSSRAEASLGAATGRAQGDDLIEQPSGGFRSAADGREQQGTPLNVGDALERDVRITDFGWQQQRMLERMSSDANSFRGPDVTAEHAGSREVGRQDAGSLSDGDSSRYAFGDQVDNSEQDPAIGMVEVQQGSESGDNPGGGEGIEGQQEGGGNIIGGEAGEEEDTWMVKIYKEVEQKSKEEKKDPALENGSRIFELHPSEPVVQRLMSLVRQLDPSPEEDEQLGEAGSGSGSDEQRTGALQQRLVGLYKEDREVEPHRNPKLATWKEDLAAHTEKLEEAKKEERVRSQKEQEALYPAIPLVTGVLDESRATVNTDKEEENRPAKVDDLLEGDELEQRLREEGRLEDILKDPELIPNWDAQFAERQNAASR</sequence>
<feature type="compositionally biased region" description="Basic and acidic residues" evidence="1">
    <location>
        <begin position="167"/>
        <end position="178"/>
    </location>
</feature>
<evidence type="ECO:0000313" key="2">
    <source>
        <dbReference type="EMBL" id="KAK9904053.1"/>
    </source>
</evidence>
<feature type="region of interest" description="Disordered" evidence="1">
    <location>
        <begin position="76"/>
        <end position="133"/>
    </location>
</feature>
<dbReference type="Proteomes" id="UP001491310">
    <property type="component" value="Unassembled WGS sequence"/>
</dbReference>
<feature type="compositionally biased region" description="Basic and acidic residues" evidence="1">
    <location>
        <begin position="260"/>
        <end position="270"/>
    </location>
</feature>
<gene>
    <name evidence="2" type="ORF">WJX75_003481</name>
</gene>
<evidence type="ECO:0000313" key="3">
    <source>
        <dbReference type="Proteomes" id="UP001491310"/>
    </source>
</evidence>
<keyword evidence="3" id="KW-1185">Reference proteome</keyword>
<feature type="region of interest" description="Disordered" evidence="1">
    <location>
        <begin position="260"/>
        <end position="279"/>
    </location>
</feature>
<name>A0ABR2YEZ4_9CHLO</name>
<comment type="caution">
    <text evidence="2">The sequence shown here is derived from an EMBL/GenBank/DDBJ whole genome shotgun (WGS) entry which is preliminary data.</text>
</comment>
<accession>A0ABR2YEZ4</accession>
<feature type="compositionally biased region" description="Low complexity" evidence="1">
    <location>
        <begin position="81"/>
        <end position="97"/>
    </location>
</feature>
<protein>
    <submittedName>
        <fullName evidence="2">Uncharacterized protein</fullName>
    </submittedName>
</protein>
<feature type="region of interest" description="Disordered" evidence="1">
    <location>
        <begin position="296"/>
        <end position="325"/>
    </location>
</feature>
<organism evidence="2 3">
    <name type="scientific">Coccomyxa subellipsoidea</name>
    <dbReference type="NCBI Taxonomy" id="248742"/>
    <lineage>
        <taxon>Eukaryota</taxon>
        <taxon>Viridiplantae</taxon>
        <taxon>Chlorophyta</taxon>
        <taxon>core chlorophytes</taxon>
        <taxon>Trebouxiophyceae</taxon>
        <taxon>Trebouxiophyceae incertae sedis</taxon>
        <taxon>Coccomyxaceae</taxon>
        <taxon>Coccomyxa</taxon>
    </lineage>
</organism>
<dbReference type="EMBL" id="JALJOT010000013">
    <property type="protein sequence ID" value="KAK9904053.1"/>
    <property type="molecule type" value="Genomic_DNA"/>
</dbReference>
<proteinExistence type="predicted"/>